<dbReference type="RefSeq" id="WP_171643842.1">
    <property type="nucleotide sequence ID" value="NZ_WHOA01000095.1"/>
</dbReference>
<dbReference type="Proteomes" id="UP000616779">
    <property type="component" value="Unassembled WGS sequence"/>
</dbReference>
<dbReference type="InterPro" id="IPR057252">
    <property type="entry name" value="CoiA_C"/>
</dbReference>
<feature type="domain" description="Competence protein CoiA C-terminal" evidence="2">
    <location>
        <begin position="357"/>
        <end position="481"/>
    </location>
</feature>
<sequence>MDYAKYEGTDLTISAFINQHHDIGEKKAIDKLKRFGEKKVLFCPFCNENLILRAGYKREVHFAHIKGRTCLISSTYDLYTAQTQGQTKGHSVIRNLIYDELKSQEKIKKDVRVEYGYAAKPEEQWKLIPDIFLQVGSREIAINIITNVNDFGDRKTLNQFIKRDRFFREKGMDVVWFVEDRELADDMDNRVIHLWEAEYNLTIKTEQDEVWDALLHELDHASVERVYEIMGYKARKDLALDVRSLYYVHSLDEGIQFSVHRIILDEKFSPFRSFAVNRGYRMSMSSALTVSDTIHLSDTKQDEIDREAFKQEYYKHKQEMKEAAVIAAEQIKRQKQELAEKIIVNRRKHYVDIMKKRHDLKISLTQAELKLFEKLTLKHNYTPDNFSGILNVQVKYADLIATPAHVWQLWLFDRYIFRKIEKSDKNELPKLWLEYTVEEFKRLRNEGTFRTNSSNDHANYTFALYSYISVLNDAKILQNLGSMTTKYQRIICDRLPRFDSHKENALLQMYFEGYNHETTIEVADRFFDEIDSLQQEALEKIKGNKPKQLQVPNKMPNLVPKSVEQTAIINKTTIDFVVSQIQKFKVEGTMNTEMSLQIKQCEVIISEYNKSGLMDWNQYTTLYQFMMRM</sequence>
<evidence type="ECO:0000313" key="4">
    <source>
        <dbReference type="Proteomes" id="UP000616779"/>
    </source>
</evidence>
<dbReference type="InterPro" id="IPR057253">
    <property type="entry name" value="CoiA-like_N"/>
</dbReference>
<reference evidence="3 4" key="1">
    <citation type="submission" date="2019-10" db="EMBL/GenBank/DDBJ databases">
        <title>Description of Paenibacillus terrestris sp. nov.</title>
        <authorList>
            <person name="Carlier A."/>
            <person name="Qi S."/>
        </authorList>
    </citation>
    <scope>NUCLEOTIDE SEQUENCE [LARGE SCALE GENOMIC DNA]</scope>
    <source>
        <strain evidence="3 4">LMG 31458</strain>
    </source>
</reference>
<organism evidence="3 4">
    <name type="scientific">Paenibacillus phytorum</name>
    <dbReference type="NCBI Taxonomy" id="2654977"/>
    <lineage>
        <taxon>Bacteria</taxon>
        <taxon>Bacillati</taxon>
        <taxon>Bacillota</taxon>
        <taxon>Bacilli</taxon>
        <taxon>Bacillales</taxon>
        <taxon>Paenibacillaceae</taxon>
        <taxon>Paenibacillus</taxon>
    </lineage>
</organism>
<evidence type="ECO:0008006" key="5">
    <source>
        <dbReference type="Google" id="ProtNLM"/>
    </source>
</evidence>
<accession>A0ABX1XVW9</accession>
<name>A0ABX1XVW9_9BACL</name>
<dbReference type="EMBL" id="WHOA01000095">
    <property type="protein sequence ID" value="NOU72554.1"/>
    <property type="molecule type" value="Genomic_DNA"/>
</dbReference>
<dbReference type="Pfam" id="PF25164">
    <property type="entry name" value="CoiA_N"/>
    <property type="match status" value="1"/>
</dbReference>
<feature type="domain" description="Competence protein CoiA-like N-terminal" evidence="1">
    <location>
        <begin position="30"/>
        <end position="72"/>
    </location>
</feature>
<evidence type="ECO:0000259" key="1">
    <source>
        <dbReference type="Pfam" id="PF25164"/>
    </source>
</evidence>
<gene>
    <name evidence="3" type="ORF">GC098_14145</name>
</gene>
<keyword evidence="4" id="KW-1185">Reference proteome</keyword>
<evidence type="ECO:0000259" key="2">
    <source>
        <dbReference type="Pfam" id="PF25166"/>
    </source>
</evidence>
<proteinExistence type="predicted"/>
<comment type="caution">
    <text evidence="3">The sequence shown here is derived from an EMBL/GenBank/DDBJ whole genome shotgun (WGS) entry which is preliminary data.</text>
</comment>
<evidence type="ECO:0000313" key="3">
    <source>
        <dbReference type="EMBL" id="NOU72554.1"/>
    </source>
</evidence>
<dbReference type="Pfam" id="PF25166">
    <property type="entry name" value="CoiA_C"/>
    <property type="match status" value="1"/>
</dbReference>
<protein>
    <recommendedName>
        <fullName evidence="5">Competence protein CoiA</fullName>
    </recommendedName>
</protein>